<feature type="compositionally biased region" description="Polar residues" evidence="3">
    <location>
        <begin position="1058"/>
        <end position="1071"/>
    </location>
</feature>
<dbReference type="SMART" id="SM00060">
    <property type="entry name" value="FN3"/>
    <property type="match status" value="5"/>
</dbReference>
<feature type="domain" description="Ig-like" evidence="6">
    <location>
        <begin position="132"/>
        <end position="219"/>
    </location>
</feature>
<feature type="domain" description="Fibronectin type-III" evidence="7">
    <location>
        <begin position="508"/>
        <end position="610"/>
    </location>
</feature>
<evidence type="ECO:0000259" key="6">
    <source>
        <dbReference type="PROSITE" id="PS50835"/>
    </source>
</evidence>
<reference evidence="9" key="1">
    <citation type="submission" date="2025-08" db="UniProtKB">
        <authorList>
            <consortium name="RefSeq"/>
        </authorList>
    </citation>
    <scope>IDENTIFICATION</scope>
</reference>
<feature type="region of interest" description="Disordered" evidence="3">
    <location>
        <begin position="985"/>
        <end position="1005"/>
    </location>
</feature>
<keyword evidence="1" id="KW-0677">Repeat</keyword>
<feature type="region of interest" description="Disordered" evidence="3">
    <location>
        <begin position="1055"/>
        <end position="1077"/>
    </location>
</feature>
<dbReference type="Pfam" id="PF13927">
    <property type="entry name" value="Ig_3"/>
    <property type="match status" value="2"/>
</dbReference>
<keyword evidence="2" id="KW-1015">Disulfide bond</keyword>
<keyword evidence="8" id="KW-1185">Reference proteome</keyword>
<proteinExistence type="predicted"/>
<evidence type="ECO:0000256" key="3">
    <source>
        <dbReference type="SAM" id="MobiDB-lite"/>
    </source>
</evidence>
<name>A0ABM1DXE7_PRICU</name>
<evidence type="ECO:0000256" key="1">
    <source>
        <dbReference type="ARBA" id="ARBA00022737"/>
    </source>
</evidence>
<keyword evidence="5" id="KW-0732">Signal</keyword>
<dbReference type="InterPro" id="IPR003598">
    <property type="entry name" value="Ig_sub2"/>
</dbReference>
<dbReference type="InterPro" id="IPR013783">
    <property type="entry name" value="Ig-like_fold"/>
</dbReference>
<dbReference type="Proteomes" id="UP000695022">
    <property type="component" value="Unplaced"/>
</dbReference>
<keyword evidence="4" id="KW-0472">Membrane</keyword>
<dbReference type="RefSeq" id="XP_014664618.1">
    <property type="nucleotide sequence ID" value="XM_014809132.1"/>
</dbReference>
<feature type="transmembrane region" description="Helical" evidence="4">
    <location>
        <begin position="947"/>
        <end position="969"/>
    </location>
</feature>
<dbReference type="PANTHER" id="PTHR44170:SF59">
    <property type="entry name" value="PROTOGENIN-LIKE"/>
    <property type="match status" value="1"/>
</dbReference>
<protein>
    <submittedName>
        <fullName evidence="9">Protogenin-like</fullName>
    </submittedName>
</protein>
<feature type="region of interest" description="Disordered" evidence="3">
    <location>
        <begin position="1095"/>
        <end position="1176"/>
    </location>
</feature>
<dbReference type="InterPro" id="IPR013098">
    <property type="entry name" value="Ig_I-set"/>
</dbReference>
<evidence type="ECO:0000256" key="2">
    <source>
        <dbReference type="ARBA" id="ARBA00023157"/>
    </source>
</evidence>
<evidence type="ECO:0000256" key="5">
    <source>
        <dbReference type="SAM" id="SignalP"/>
    </source>
</evidence>
<feature type="signal peptide" evidence="5">
    <location>
        <begin position="1"/>
        <end position="21"/>
    </location>
</feature>
<keyword evidence="4" id="KW-1133">Transmembrane helix</keyword>
<keyword evidence="4" id="KW-0812">Transmembrane</keyword>
<evidence type="ECO:0000259" key="7">
    <source>
        <dbReference type="PROSITE" id="PS50853"/>
    </source>
</evidence>
<feature type="domain" description="Ig-like" evidence="6">
    <location>
        <begin position="320"/>
        <end position="407"/>
    </location>
</feature>
<dbReference type="PANTHER" id="PTHR44170">
    <property type="entry name" value="PROTEIN SIDEKICK"/>
    <property type="match status" value="1"/>
</dbReference>
<dbReference type="SUPFAM" id="SSF48726">
    <property type="entry name" value="Immunoglobulin"/>
    <property type="match status" value="4"/>
</dbReference>
<evidence type="ECO:0000313" key="8">
    <source>
        <dbReference type="Proteomes" id="UP000695022"/>
    </source>
</evidence>
<dbReference type="CDD" id="cd00063">
    <property type="entry name" value="FN3"/>
    <property type="match status" value="5"/>
</dbReference>
<dbReference type="Pfam" id="PF07679">
    <property type="entry name" value="I-set"/>
    <property type="match status" value="2"/>
</dbReference>
<dbReference type="SUPFAM" id="SSF49265">
    <property type="entry name" value="Fibronectin type III"/>
    <property type="match status" value="3"/>
</dbReference>
<feature type="domain" description="Fibronectin type-III" evidence="7">
    <location>
        <begin position="722"/>
        <end position="817"/>
    </location>
</feature>
<accession>A0ABM1DXE7</accession>
<feature type="compositionally biased region" description="Polar residues" evidence="3">
    <location>
        <begin position="985"/>
        <end position="996"/>
    </location>
</feature>
<dbReference type="InterPro" id="IPR036179">
    <property type="entry name" value="Ig-like_dom_sf"/>
</dbReference>
<feature type="domain" description="Fibronectin type-III" evidence="7">
    <location>
        <begin position="821"/>
        <end position="917"/>
    </location>
</feature>
<dbReference type="Pfam" id="PF00041">
    <property type="entry name" value="fn3"/>
    <property type="match status" value="5"/>
</dbReference>
<evidence type="ECO:0000313" key="9">
    <source>
        <dbReference type="RefSeq" id="XP_014664618.1"/>
    </source>
</evidence>
<sequence>METQALFTSLLLTIAILGALTSGVAVGFESSLAFVEEPHDVVTDRGQSLVLNCSAHARNGEPVNITWRHNGERLIPDQRRVSLLRNGSLYFSRVISRRKGRDTDAGYYECLARSKIGAIVSRRIKLTVAGMARFSKQPESQSVEEGGVVRFECQIKAVPKPVITWEKNDVLLPQNIGRYTTLSSGVLQIDSIVRGDAGRYRCVASNSANQRQSSEAELSILPGSREPQLPKIIAASRNVTRVVGETAELECLATGNPAPDITWTREGTEDGLPTRHAYFVRGNLRIDRVNPRDVGIYVCTASSGDKSDTAKTELIVHVKPKITKVPSNQEYQTGKNVRFICEASGVPAPTITWLRDGRPVKNNGRMRITAQRQLVVSQSIANDSAIYQCVASNVVGTATAAGEARINISEDEPDPPEGLVAYALSSTGINVTWDPSPPRNGKDIIAYSLHYTPTAGGFEGQKVGYLTTLVADELEPYTNYTFYVVAYNRPSASRHSKLITVMTDEDVPKAAPSVSLTSVNPTTLDIAWDQLSAEMARGDLTQYKLEYREHDEASVYPLIIHGGDKLSYRLTDLTPKVKYDVRILAGTSKGFPTDLKEKDRPWVTQEMPDWSASKIPPPSLHLSQVNGTTLHVVWEETLPSLNISGYKLSYTAAGRVVGPLLIPSDVNQWTLNNLEAEQFYEVRLLAYRNSVDGLEQVKGIQLEPTADPVPLIDPTKIKAVEPPARVTCEKEFITAHSIKLSWKRPLSARNITLYTIRYNPVGTKNASLTQYIRSKNLSEVVAGLAPNTRYEFAVKSHDDRDLVGPYSNHSECWTLEAIPGKPLDPACILKTPDTISITWMPPMEPNGDIIAYCIWYTNQGANLPLEYWSNKTVVGTERRVVLDELKPSSRYWVKVQAETSAGAGEPSKVLTITLPVQNSHIYPNSNEDSAGISGESGQNGKLGDTSIGIIVGVAIGGGCILVCAIILLFRNRCCPQIQTVSSAPATRQLPHTNGQRMANGELHGSSESHEMDALMPMLTPVPDPDHDTKGGNGQVVYGNGRKPNGILPHTVRLPTGPVVSQNPASSHNQPPESLIITAGPKHSSLYDIDLSIEEQRGSQGSRHSGGAANTTTMTTVEPSDLTGSSEYYMEGNAAAADSLSSSPTLRRPGHRRGESPVAPPTSSRDASSDAPCGSTV</sequence>
<dbReference type="PROSITE" id="PS50835">
    <property type="entry name" value="IG_LIKE"/>
    <property type="match status" value="4"/>
</dbReference>
<feature type="domain" description="Fibronectin type-III" evidence="7">
    <location>
        <begin position="415"/>
        <end position="506"/>
    </location>
</feature>
<feature type="compositionally biased region" description="Polar residues" evidence="3">
    <location>
        <begin position="1107"/>
        <end position="1125"/>
    </location>
</feature>
<evidence type="ECO:0000256" key="4">
    <source>
        <dbReference type="SAM" id="Phobius"/>
    </source>
</evidence>
<dbReference type="GeneID" id="106806946"/>
<feature type="domain" description="Ig-like" evidence="6">
    <location>
        <begin position="230"/>
        <end position="315"/>
    </location>
</feature>
<dbReference type="PROSITE" id="PS50853">
    <property type="entry name" value="FN3"/>
    <property type="match status" value="5"/>
</dbReference>
<dbReference type="InterPro" id="IPR003961">
    <property type="entry name" value="FN3_dom"/>
</dbReference>
<gene>
    <name evidence="9" type="primary">LOC106806946</name>
</gene>
<feature type="chain" id="PRO_5046297620" evidence="5">
    <location>
        <begin position="22"/>
        <end position="1176"/>
    </location>
</feature>
<dbReference type="InterPro" id="IPR003599">
    <property type="entry name" value="Ig_sub"/>
</dbReference>
<dbReference type="InterPro" id="IPR036116">
    <property type="entry name" value="FN3_sf"/>
</dbReference>
<feature type="domain" description="Ig-like" evidence="6">
    <location>
        <begin position="30"/>
        <end position="127"/>
    </location>
</feature>
<feature type="compositionally biased region" description="Low complexity" evidence="3">
    <location>
        <begin position="1097"/>
        <end position="1106"/>
    </location>
</feature>
<organism evidence="8 9">
    <name type="scientific">Priapulus caudatus</name>
    <name type="common">Priapulid worm</name>
    <dbReference type="NCBI Taxonomy" id="37621"/>
    <lineage>
        <taxon>Eukaryota</taxon>
        <taxon>Metazoa</taxon>
        <taxon>Ecdysozoa</taxon>
        <taxon>Scalidophora</taxon>
        <taxon>Priapulida</taxon>
        <taxon>Priapulimorpha</taxon>
        <taxon>Priapulimorphida</taxon>
        <taxon>Priapulidae</taxon>
        <taxon>Priapulus</taxon>
    </lineage>
</organism>
<dbReference type="SMART" id="SM00409">
    <property type="entry name" value="IG"/>
    <property type="match status" value="4"/>
</dbReference>
<dbReference type="InterPro" id="IPR007110">
    <property type="entry name" value="Ig-like_dom"/>
</dbReference>
<dbReference type="Gene3D" id="2.60.40.10">
    <property type="entry name" value="Immunoglobulins"/>
    <property type="match status" value="9"/>
</dbReference>
<dbReference type="SMART" id="SM00408">
    <property type="entry name" value="IGc2"/>
    <property type="match status" value="4"/>
</dbReference>
<feature type="domain" description="Fibronectin type-III" evidence="7">
    <location>
        <begin position="616"/>
        <end position="708"/>
    </location>
</feature>